<gene>
    <name evidence="2" type="ORF">G7034_07510</name>
</gene>
<evidence type="ECO:0000313" key="2">
    <source>
        <dbReference type="EMBL" id="NGZ90095.1"/>
    </source>
</evidence>
<evidence type="ECO:0000256" key="1">
    <source>
        <dbReference type="SAM" id="Phobius"/>
    </source>
</evidence>
<evidence type="ECO:0008006" key="4">
    <source>
        <dbReference type="Google" id="ProtNLM"/>
    </source>
</evidence>
<proteinExistence type="predicted"/>
<sequence>MNPQENNRYSDEVDLGYLISKIGNLFKKIAKAFVYTVDFYLKFKWIVLAMLVVGGIGGYLLDVNTPSQSKIEMLVEPNYNTHRMFYNTVENIPALFQKQHTDQEAKIELKKLFGEDYKYIRNVEVKPLRDFNYLMKGEEFIERIETLSEINDLDWVFEDLEKGFFNKQHLLQIVVIDENGLDKNRIAQNFVDYFNQIDYLQEYRKVSLDNTEYLLTQNDQSITQIDSVMLAAGSLASLKSIQQGVLLSDNSQLGNLLEQKTEILDQRLELFKTVKMQEQVLEIVHLNLNAKFDSAIASLSKKVLFPVLLILGFSLVMFFVFVYKQLKSYTSD</sequence>
<keyword evidence="3" id="KW-1185">Reference proteome</keyword>
<dbReference type="RefSeq" id="WP_166400340.1">
    <property type="nucleotide sequence ID" value="NZ_JAANAS010000050.1"/>
</dbReference>
<evidence type="ECO:0000313" key="3">
    <source>
        <dbReference type="Proteomes" id="UP000643701"/>
    </source>
</evidence>
<dbReference type="Proteomes" id="UP000643701">
    <property type="component" value="Unassembled WGS sequence"/>
</dbReference>
<keyword evidence="1" id="KW-1133">Transmembrane helix</keyword>
<keyword evidence="1" id="KW-0812">Transmembrane</keyword>
<dbReference type="AlphaFoldDB" id="A0A967DYR3"/>
<accession>A0A967DYR3</accession>
<organism evidence="2 3">
    <name type="scientific">Psychroflexus maritimus</name>
    <dbReference type="NCBI Taxonomy" id="2714865"/>
    <lineage>
        <taxon>Bacteria</taxon>
        <taxon>Pseudomonadati</taxon>
        <taxon>Bacteroidota</taxon>
        <taxon>Flavobacteriia</taxon>
        <taxon>Flavobacteriales</taxon>
        <taxon>Flavobacteriaceae</taxon>
        <taxon>Psychroflexus</taxon>
    </lineage>
</organism>
<feature type="transmembrane region" description="Helical" evidence="1">
    <location>
        <begin position="303"/>
        <end position="323"/>
    </location>
</feature>
<protein>
    <recommendedName>
        <fullName evidence="4">Chain length determinant protein</fullName>
    </recommendedName>
</protein>
<feature type="transmembrane region" description="Helical" evidence="1">
    <location>
        <begin position="43"/>
        <end position="61"/>
    </location>
</feature>
<name>A0A967DYR3_9FLAO</name>
<reference evidence="2" key="1">
    <citation type="submission" date="2020-03" db="EMBL/GenBank/DDBJ databases">
        <title>Psychroflexus Maritimus sp. nov., isolate from marine sediment.</title>
        <authorList>
            <person name="Zhong Y.-L."/>
        </authorList>
    </citation>
    <scope>NUCLEOTIDE SEQUENCE</scope>
    <source>
        <strain evidence="2">C1</strain>
    </source>
</reference>
<keyword evidence="1" id="KW-0472">Membrane</keyword>
<comment type="caution">
    <text evidence="2">The sequence shown here is derived from an EMBL/GenBank/DDBJ whole genome shotgun (WGS) entry which is preliminary data.</text>
</comment>
<dbReference type="EMBL" id="JAANAS010000050">
    <property type="protein sequence ID" value="NGZ90095.1"/>
    <property type="molecule type" value="Genomic_DNA"/>
</dbReference>